<accession>A0A2N5ZJX8</accession>
<dbReference type="InterPro" id="IPR036526">
    <property type="entry name" value="C-N_Hydrolase_sf"/>
</dbReference>
<dbReference type="PANTHER" id="PTHR43674">
    <property type="entry name" value="NITRILASE C965.09-RELATED"/>
    <property type="match status" value="1"/>
</dbReference>
<dbReference type="GO" id="GO:0016811">
    <property type="term" value="F:hydrolase activity, acting on carbon-nitrogen (but not peptide) bonds, in linear amides"/>
    <property type="evidence" value="ECO:0007669"/>
    <property type="project" value="UniProtKB-ARBA"/>
</dbReference>
<keyword evidence="1" id="KW-0378">Hydrolase</keyword>
<dbReference type="EMBL" id="PKTG01000043">
    <property type="protein sequence ID" value="PLX19005.1"/>
    <property type="molecule type" value="Genomic_DNA"/>
</dbReference>
<sequence length="263" mass="30108">MLYNVGYLQNDPEFGNIKKNVDDVYKKLENTKDTLIVLPELFASGYNFNEMSEVRSLSTKTGEGYTFEALSHLSQKNNLHIVFGYPEKDKDKFFNSAALISKGRLIGNYRKIHLFYKEKEFFSSGDLGFKVFDIENSLKIGIMICFDWIFPESARTLMLMGANVICHCANLVLPFCPDAAITRSVENHVYYILANRIGTEARKETHSFIGMSEIISPTGELINRSPKDLEDIFTTKIDTSIADKKDLNPYNNLVADRRKEYYL</sequence>
<dbReference type="AlphaFoldDB" id="A0A2N5ZJX8"/>
<dbReference type="PROSITE" id="PS50263">
    <property type="entry name" value="CN_HYDROLASE"/>
    <property type="match status" value="1"/>
</dbReference>
<evidence type="ECO:0000313" key="4">
    <source>
        <dbReference type="Proteomes" id="UP000234857"/>
    </source>
</evidence>
<keyword evidence="3" id="KW-0808">Transferase</keyword>
<dbReference type="Gene3D" id="3.60.110.10">
    <property type="entry name" value="Carbon-nitrogen hydrolase"/>
    <property type="match status" value="1"/>
</dbReference>
<dbReference type="GO" id="GO:0016746">
    <property type="term" value="F:acyltransferase activity"/>
    <property type="evidence" value="ECO:0007669"/>
    <property type="project" value="UniProtKB-KW"/>
</dbReference>
<comment type="caution">
    <text evidence="3">The sequence shown here is derived from an EMBL/GenBank/DDBJ whole genome shotgun (WGS) entry which is preliminary data.</text>
</comment>
<reference evidence="3 4" key="1">
    <citation type="submission" date="2017-11" db="EMBL/GenBank/DDBJ databases">
        <title>Genome-resolved metagenomics identifies genetic mobility, metabolic interactions, and unexpected diversity in perchlorate-reducing communities.</title>
        <authorList>
            <person name="Barnum T.P."/>
            <person name="Figueroa I.A."/>
            <person name="Carlstrom C.I."/>
            <person name="Lucas L.N."/>
            <person name="Engelbrektson A.L."/>
            <person name="Coates J.D."/>
        </authorList>
    </citation>
    <scope>NUCLEOTIDE SEQUENCE [LARGE SCALE GENOMIC DNA]</scope>
    <source>
        <strain evidence="3">BM706</strain>
    </source>
</reference>
<dbReference type="Proteomes" id="UP000234857">
    <property type="component" value="Unassembled WGS sequence"/>
</dbReference>
<name>A0A2N5ZJX8_MUIH1</name>
<organism evidence="3 4">
    <name type="scientific">Muiribacterium halophilum</name>
    <dbReference type="NCBI Taxonomy" id="2053465"/>
    <lineage>
        <taxon>Bacteria</taxon>
        <taxon>Candidatus Muiribacteriota</taxon>
        <taxon>Candidatus Muiribacteriia</taxon>
        <taxon>Candidatus Muiribacteriales</taxon>
        <taxon>Candidatus Muiribacteriaceae</taxon>
        <taxon>Candidatus Muiribacterium</taxon>
    </lineage>
</organism>
<evidence type="ECO:0000259" key="2">
    <source>
        <dbReference type="PROSITE" id="PS50263"/>
    </source>
</evidence>
<protein>
    <submittedName>
        <fullName evidence="3">Acyltransferase</fullName>
    </submittedName>
</protein>
<dbReference type="Pfam" id="PF00795">
    <property type="entry name" value="CN_hydrolase"/>
    <property type="match status" value="1"/>
</dbReference>
<gene>
    <name evidence="3" type="ORF">C0601_03065</name>
</gene>
<dbReference type="SUPFAM" id="SSF56317">
    <property type="entry name" value="Carbon-nitrogen hydrolase"/>
    <property type="match status" value="1"/>
</dbReference>
<evidence type="ECO:0000313" key="3">
    <source>
        <dbReference type="EMBL" id="PLX19005.1"/>
    </source>
</evidence>
<proteinExistence type="predicted"/>
<keyword evidence="3" id="KW-0012">Acyltransferase</keyword>
<dbReference type="InterPro" id="IPR050345">
    <property type="entry name" value="Aliph_Amidase/BUP"/>
</dbReference>
<evidence type="ECO:0000256" key="1">
    <source>
        <dbReference type="ARBA" id="ARBA00022801"/>
    </source>
</evidence>
<feature type="domain" description="CN hydrolase" evidence="2">
    <location>
        <begin position="3"/>
        <end position="239"/>
    </location>
</feature>
<dbReference type="PANTHER" id="PTHR43674:SF2">
    <property type="entry name" value="BETA-UREIDOPROPIONASE"/>
    <property type="match status" value="1"/>
</dbReference>
<dbReference type="InterPro" id="IPR003010">
    <property type="entry name" value="C-N_Hydrolase"/>
</dbReference>